<dbReference type="Proteomes" id="UP001612415">
    <property type="component" value="Unassembled WGS sequence"/>
</dbReference>
<sequence>MQLLYVRYLANRPVDEIQCVAQTRRRHRCTIPLLTPESPAGVWTLVPNPAIHGQLPLHGAVMAVYALTHLPYAEQLRWRAQRCPKHAAIPTAADVAVAEWEPFDPLLHHDHIHTRLPTLTRRPGPTGRSRRAPQL</sequence>
<comment type="caution">
    <text evidence="2">The sequence shown here is derived from an EMBL/GenBank/DDBJ whole genome shotgun (WGS) entry which is preliminary data.</text>
</comment>
<proteinExistence type="predicted"/>
<keyword evidence="3" id="KW-1185">Reference proteome</keyword>
<evidence type="ECO:0000313" key="2">
    <source>
        <dbReference type="EMBL" id="MFI5681484.1"/>
    </source>
</evidence>
<reference evidence="2 3" key="1">
    <citation type="submission" date="2024-10" db="EMBL/GenBank/DDBJ databases">
        <title>The Natural Products Discovery Center: Release of the First 8490 Sequenced Strains for Exploring Actinobacteria Biosynthetic Diversity.</title>
        <authorList>
            <person name="Kalkreuter E."/>
            <person name="Kautsar S.A."/>
            <person name="Yang D."/>
            <person name="Bader C.D."/>
            <person name="Teijaro C.N."/>
            <person name="Fluegel L."/>
            <person name="Davis C.M."/>
            <person name="Simpson J.R."/>
            <person name="Lauterbach L."/>
            <person name="Steele A.D."/>
            <person name="Gui C."/>
            <person name="Meng S."/>
            <person name="Li G."/>
            <person name="Viehrig K."/>
            <person name="Ye F."/>
            <person name="Su P."/>
            <person name="Kiefer A.F."/>
            <person name="Nichols A."/>
            <person name="Cepeda A.J."/>
            <person name="Yan W."/>
            <person name="Fan B."/>
            <person name="Jiang Y."/>
            <person name="Adhikari A."/>
            <person name="Zheng C.-J."/>
            <person name="Schuster L."/>
            <person name="Cowan T.M."/>
            <person name="Smanski M.J."/>
            <person name="Chevrette M.G."/>
            <person name="De Carvalho L.P.S."/>
            <person name="Shen B."/>
        </authorList>
    </citation>
    <scope>NUCLEOTIDE SEQUENCE [LARGE SCALE GENOMIC DNA]</scope>
    <source>
        <strain evidence="2 3">NPDC051599</strain>
    </source>
</reference>
<evidence type="ECO:0000256" key="1">
    <source>
        <dbReference type="SAM" id="MobiDB-lite"/>
    </source>
</evidence>
<protein>
    <submittedName>
        <fullName evidence="2">Uncharacterized protein</fullName>
    </submittedName>
</protein>
<feature type="compositionally biased region" description="Low complexity" evidence="1">
    <location>
        <begin position="115"/>
        <end position="127"/>
    </location>
</feature>
<evidence type="ECO:0000313" key="3">
    <source>
        <dbReference type="Proteomes" id="UP001612415"/>
    </source>
</evidence>
<dbReference type="EMBL" id="JBITDC010000029">
    <property type="protein sequence ID" value="MFI5681484.1"/>
    <property type="molecule type" value="Genomic_DNA"/>
</dbReference>
<organism evidence="2 3">
    <name type="scientific">Streptomyces cellulosae</name>
    <dbReference type="NCBI Taxonomy" id="1968"/>
    <lineage>
        <taxon>Bacteria</taxon>
        <taxon>Bacillati</taxon>
        <taxon>Actinomycetota</taxon>
        <taxon>Actinomycetes</taxon>
        <taxon>Kitasatosporales</taxon>
        <taxon>Streptomycetaceae</taxon>
        <taxon>Streptomyces</taxon>
    </lineage>
</organism>
<dbReference type="RefSeq" id="WP_355952513.1">
    <property type="nucleotide sequence ID" value="NZ_JBITDC010000029.1"/>
</dbReference>
<feature type="region of interest" description="Disordered" evidence="1">
    <location>
        <begin position="114"/>
        <end position="135"/>
    </location>
</feature>
<accession>A0ABW7YH71</accession>
<name>A0ABW7YH71_STRCE</name>
<gene>
    <name evidence="2" type="ORF">ACIA8P_43965</name>
</gene>